<dbReference type="AlphaFoldDB" id="A0A9D4UE87"/>
<proteinExistence type="predicted"/>
<evidence type="ECO:0000313" key="1">
    <source>
        <dbReference type="EMBL" id="KAI5066364.1"/>
    </source>
</evidence>
<keyword evidence="2" id="KW-1185">Reference proteome</keyword>
<organism evidence="1 2">
    <name type="scientific">Adiantum capillus-veneris</name>
    <name type="common">Maidenhair fern</name>
    <dbReference type="NCBI Taxonomy" id="13818"/>
    <lineage>
        <taxon>Eukaryota</taxon>
        <taxon>Viridiplantae</taxon>
        <taxon>Streptophyta</taxon>
        <taxon>Embryophyta</taxon>
        <taxon>Tracheophyta</taxon>
        <taxon>Polypodiopsida</taxon>
        <taxon>Polypodiidae</taxon>
        <taxon>Polypodiales</taxon>
        <taxon>Pteridineae</taxon>
        <taxon>Pteridaceae</taxon>
        <taxon>Vittarioideae</taxon>
        <taxon>Adiantum</taxon>
    </lineage>
</organism>
<dbReference type="Proteomes" id="UP000886520">
    <property type="component" value="Chromosome 18"/>
</dbReference>
<dbReference type="EMBL" id="JABFUD020000018">
    <property type="protein sequence ID" value="KAI5066364.1"/>
    <property type="molecule type" value="Genomic_DNA"/>
</dbReference>
<comment type="caution">
    <text evidence="1">The sequence shown here is derived from an EMBL/GenBank/DDBJ whole genome shotgun (WGS) entry which is preliminary data.</text>
</comment>
<gene>
    <name evidence="1" type="ORF">GOP47_0018988</name>
</gene>
<evidence type="ECO:0000313" key="2">
    <source>
        <dbReference type="Proteomes" id="UP000886520"/>
    </source>
</evidence>
<accession>A0A9D4UE87</accession>
<protein>
    <submittedName>
        <fullName evidence="1">Uncharacterized protein</fullName>
    </submittedName>
</protein>
<name>A0A9D4UE87_ADICA</name>
<sequence length="128" mass="13764">MSRMLQSHFVCSQIVSSPKVTCAHITHLATWRPSHNSWSLCLPCTTFGREMKEAKGKSGFSKQAAKINLKKRKQAASKEGGSRLCNYACKHAGVGIGSSNHYGAACSADVFVEGSHPGAEGSACERHR</sequence>
<reference evidence="1" key="1">
    <citation type="submission" date="2021-01" db="EMBL/GenBank/DDBJ databases">
        <title>Adiantum capillus-veneris genome.</title>
        <authorList>
            <person name="Fang Y."/>
            <person name="Liao Q."/>
        </authorList>
    </citation>
    <scope>NUCLEOTIDE SEQUENCE</scope>
    <source>
        <strain evidence="1">H3</strain>
        <tissue evidence="1">Leaf</tissue>
    </source>
</reference>